<proteinExistence type="predicted"/>
<dbReference type="AlphaFoldDB" id="E2BKX9"/>
<name>E2BKX9_HARSA</name>
<gene>
    <name evidence="2" type="ORF">EAI_09671</name>
</gene>
<reference evidence="2 3" key="1">
    <citation type="journal article" date="2010" name="Science">
        <title>Genomic comparison of the ants Camponotus floridanus and Harpegnathos saltator.</title>
        <authorList>
            <person name="Bonasio R."/>
            <person name="Zhang G."/>
            <person name="Ye C."/>
            <person name="Mutti N.S."/>
            <person name="Fang X."/>
            <person name="Qin N."/>
            <person name="Donahue G."/>
            <person name="Yang P."/>
            <person name="Li Q."/>
            <person name="Li C."/>
            <person name="Zhang P."/>
            <person name="Huang Z."/>
            <person name="Berger S.L."/>
            <person name="Reinberg D."/>
            <person name="Wang J."/>
            <person name="Liebig J."/>
        </authorList>
    </citation>
    <scope>NUCLEOTIDE SEQUENCE [LARGE SCALE GENOMIC DNA]</scope>
    <source>
        <strain evidence="2 3">R22 G/1</strain>
    </source>
</reference>
<dbReference type="Pfam" id="PF10545">
    <property type="entry name" value="MADF_DNA_bdg"/>
    <property type="match status" value="1"/>
</dbReference>
<dbReference type="Proteomes" id="UP000008237">
    <property type="component" value="Unassembled WGS sequence"/>
</dbReference>
<evidence type="ECO:0000259" key="1">
    <source>
        <dbReference type="Pfam" id="PF10545"/>
    </source>
</evidence>
<feature type="domain" description="MADF" evidence="1">
    <location>
        <begin position="6"/>
        <end position="42"/>
    </location>
</feature>
<feature type="non-terminal residue" evidence="2">
    <location>
        <position position="1"/>
    </location>
</feature>
<sequence length="42" mass="4991">EENSLLVDLVKGYPHIYDKESKDFKDIIKRNNSWKEIGKILN</sequence>
<organism evidence="3">
    <name type="scientific">Harpegnathos saltator</name>
    <name type="common">Jerdon's jumping ant</name>
    <dbReference type="NCBI Taxonomy" id="610380"/>
    <lineage>
        <taxon>Eukaryota</taxon>
        <taxon>Metazoa</taxon>
        <taxon>Ecdysozoa</taxon>
        <taxon>Arthropoda</taxon>
        <taxon>Hexapoda</taxon>
        <taxon>Insecta</taxon>
        <taxon>Pterygota</taxon>
        <taxon>Neoptera</taxon>
        <taxon>Endopterygota</taxon>
        <taxon>Hymenoptera</taxon>
        <taxon>Apocrita</taxon>
        <taxon>Aculeata</taxon>
        <taxon>Formicoidea</taxon>
        <taxon>Formicidae</taxon>
        <taxon>Ponerinae</taxon>
        <taxon>Ponerini</taxon>
        <taxon>Harpegnathos</taxon>
    </lineage>
</organism>
<accession>E2BKX9</accession>
<dbReference type="InParanoid" id="E2BKX9"/>
<feature type="non-terminal residue" evidence="2">
    <location>
        <position position="42"/>
    </location>
</feature>
<protein>
    <recommendedName>
        <fullName evidence="1">MADF domain-containing protein</fullName>
    </recommendedName>
</protein>
<dbReference type="InterPro" id="IPR006578">
    <property type="entry name" value="MADF-dom"/>
</dbReference>
<dbReference type="EMBL" id="GL448856">
    <property type="protein sequence ID" value="EFN83652.1"/>
    <property type="molecule type" value="Genomic_DNA"/>
</dbReference>
<evidence type="ECO:0000313" key="2">
    <source>
        <dbReference type="EMBL" id="EFN83652.1"/>
    </source>
</evidence>
<evidence type="ECO:0000313" key="3">
    <source>
        <dbReference type="Proteomes" id="UP000008237"/>
    </source>
</evidence>
<keyword evidence="3" id="KW-1185">Reference proteome</keyword>